<dbReference type="InterPro" id="IPR025665">
    <property type="entry name" value="Beta-barrel_OMP_2"/>
</dbReference>
<sequence length="126" mass="13627">MKALFSLICIAFFSGTSAFSQATDSLQAPKFKAFSTAGVKCGVNISSLNNFNRDIKIGLLAGFTGEYRFSSSWGIAAELNYSQHGATLQHTDYGNGISSALKDIEYGLNYLALPLLISLHDNNFMV</sequence>
<feature type="signal peptide" evidence="1">
    <location>
        <begin position="1"/>
        <end position="22"/>
    </location>
</feature>
<dbReference type="Proteomes" id="UP000644147">
    <property type="component" value="Unassembled WGS sequence"/>
</dbReference>
<reference evidence="3 4" key="1">
    <citation type="submission" date="2020-12" db="EMBL/GenBank/DDBJ databases">
        <title>Bacterial novel species Adhaeribacter sp. BT258 isolated from soil.</title>
        <authorList>
            <person name="Jung H.-Y."/>
        </authorList>
    </citation>
    <scope>NUCLEOTIDE SEQUENCE [LARGE SCALE GENOMIC DNA]</scope>
    <source>
        <strain evidence="3 4">BT258</strain>
    </source>
</reference>
<accession>A0ABS1C1F5</accession>
<comment type="caution">
    <text evidence="3">The sequence shown here is derived from an EMBL/GenBank/DDBJ whole genome shotgun (WGS) entry which is preliminary data.</text>
</comment>
<evidence type="ECO:0000313" key="4">
    <source>
        <dbReference type="Proteomes" id="UP000644147"/>
    </source>
</evidence>
<keyword evidence="1" id="KW-0732">Signal</keyword>
<proteinExistence type="predicted"/>
<organism evidence="3 4">
    <name type="scientific">Adhaeribacter terrigena</name>
    <dbReference type="NCBI Taxonomy" id="2793070"/>
    <lineage>
        <taxon>Bacteria</taxon>
        <taxon>Pseudomonadati</taxon>
        <taxon>Bacteroidota</taxon>
        <taxon>Cytophagia</taxon>
        <taxon>Cytophagales</taxon>
        <taxon>Hymenobacteraceae</taxon>
        <taxon>Adhaeribacter</taxon>
    </lineage>
</organism>
<gene>
    <name evidence="3" type="ORF">I5M27_09410</name>
</gene>
<evidence type="ECO:0000256" key="1">
    <source>
        <dbReference type="SAM" id="SignalP"/>
    </source>
</evidence>
<dbReference type="EMBL" id="JAEHFX010000004">
    <property type="protein sequence ID" value="MBK0403202.1"/>
    <property type="molecule type" value="Genomic_DNA"/>
</dbReference>
<keyword evidence="4" id="KW-1185">Reference proteome</keyword>
<feature type="domain" description="Outer membrane protein beta-barrel" evidence="2">
    <location>
        <begin position="33"/>
        <end position="120"/>
    </location>
</feature>
<name>A0ABS1C1F5_9BACT</name>
<evidence type="ECO:0000313" key="3">
    <source>
        <dbReference type="EMBL" id="MBK0403202.1"/>
    </source>
</evidence>
<protein>
    <submittedName>
        <fullName evidence="3">Outer membrane beta-barrel protein</fullName>
    </submittedName>
</protein>
<dbReference type="Pfam" id="PF13568">
    <property type="entry name" value="OMP_b-brl_2"/>
    <property type="match status" value="1"/>
</dbReference>
<feature type="chain" id="PRO_5045918874" evidence="1">
    <location>
        <begin position="23"/>
        <end position="126"/>
    </location>
</feature>
<evidence type="ECO:0000259" key="2">
    <source>
        <dbReference type="Pfam" id="PF13568"/>
    </source>
</evidence>
<dbReference type="RefSeq" id="WP_200505961.1">
    <property type="nucleotide sequence ID" value="NZ_JAEHFX010000004.1"/>
</dbReference>